<keyword evidence="2" id="KW-1185">Reference proteome</keyword>
<evidence type="ECO:0000313" key="1">
    <source>
        <dbReference type="EMBL" id="GIY35085.1"/>
    </source>
</evidence>
<comment type="caution">
    <text evidence="1">The sequence shown here is derived from an EMBL/GenBank/DDBJ whole genome shotgun (WGS) entry which is preliminary data.</text>
</comment>
<evidence type="ECO:0000313" key="2">
    <source>
        <dbReference type="Proteomes" id="UP001054945"/>
    </source>
</evidence>
<name>A0AAV4SLY5_CAEEX</name>
<dbReference type="Proteomes" id="UP001054945">
    <property type="component" value="Unassembled WGS sequence"/>
</dbReference>
<protein>
    <submittedName>
        <fullName evidence="1">Uncharacterized protein</fullName>
    </submittedName>
</protein>
<dbReference type="EMBL" id="BPLR01009855">
    <property type="protein sequence ID" value="GIY35085.1"/>
    <property type="molecule type" value="Genomic_DNA"/>
</dbReference>
<organism evidence="1 2">
    <name type="scientific">Caerostris extrusa</name>
    <name type="common">Bark spider</name>
    <name type="synonym">Caerostris bankana</name>
    <dbReference type="NCBI Taxonomy" id="172846"/>
    <lineage>
        <taxon>Eukaryota</taxon>
        <taxon>Metazoa</taxon>
        <taxon>Ecdysozoa</taxon>
        <taxon>Arthropoda</taxon>
        <taxon>Chelicerata</taxon>
        <taxon>Arachnida</taxon>
        <taxon>Araneae</taxon>
        <taxon>Araneomorphae</taxon>
        <taxon>Entelegynae</taxon>
        <taxon>Araneoidea</taxon>
        <taxon>Araneidae</taxon>
        <taxon>Caerostris</taxon>
    </lineage>
</organism>
<accession>A0AAV4SLY5</accession>
<dbReference type="AlphaFoldDB" id="A0AAV4SLY5"/>
<proteinExistence type="predicted"/>
<gene>
    <name evidence="1" type="ORF">CEXT_771311</name>
</gene>
<sequence length="94" mass="10274">MRGEFEERTSSATCWHGFRSRVLVAATTATSILFGAPNGKGFFFRWEKRVRAGLAGHRLAWGRDAAAAAVALVINKVVCEKFHGGQSIFRSSMA</sequence>
<reference evidence="1 2" key="1">
    <citation type="submission" date="2021-06" db="EMBL/GenBank/DDBJ databases">
        <title>Caerostris extrusa draft genome.</title>
        <authorList>
            <person name="Kono N."/>
            <person name="Arakawa K."/>
        </authorList>
    </citation>
    <scope>NUCLEOTIDE SEQUENCE [LARGE SCALE GENOMIC DNA]</scope>
</reference>